<dbReference type="Pfam" id="PF02201">
    <property type="entry name" value="SWIB"/>
    <property type="match status" value="1"/>
</dbReference>
<evidence type="ECO:0000259" key="1">
    <source>
        <dbReference type="SMART" id="SM00151"/>
    </source>
</evidence>
<dbReference type="OrthoDB" id="10251073at2759"/>
<dbReference type="InterPro" id="IPR019835">
    <property type="entry name" value="SWIB_domain"/>
</dbReference>
<evidence type="ECO:0000313" key="2">
    <source>
        <dbReference type="EMBL" id="GAU39527.1"/>
    </source>
</evidence>
<dbReference type="CDD" id="cd10567">
    <property type="entry name" value="SWIB-MDM2_like"/>
    <property type="match status" value="1"/>
</dbReference>
<dbReference type="AlphaFoldDB" id="A0A2Z6P9Q8"/>
<accession>A0A2Z6P9Q8</accession>
<feature type="domain" description="SWIB" evidence="1">
    <location>
        <begin position="55"/>
        <end position="136"/>
    </location>
</feature>
<proteinExistence type="predicted"/>
<dbReference type="InterPro" id="IPR003121">
    <property type="entry name" value="SWIB_MDM2_domain"/>
</dbReference>
<evidence type="ECO:0000313" key="3">
    <source>
        <dbReference type="Proteomes" id="UP000242715"/>
    </source>
</evidence>
<organism evidence="2 3">
    <name type="scientific">Trifolium subterraneum</name>
    <name type="common">Subterranean clover</name>
    <dbReference type="NCBI Taxonomy" id="3900"/>
    <lineage>
        <taxon>Eukaryota</taxon>
        <taxon>Viridiplantae</taxon>
        <taxon>Streptophyta</taxon>
        <taxon>Embryophyta</taxon>
        <taxon>Tracheophyta</taxon>
        <taxon>Spermatophyta</taxon>
        <taxon>Magnoliopsida</taxon>
        <taxon>eudicotyledons</taxon>
        <taxon>Gunneridae</taxon>
        <taxon>Pentapetalae</taxon>
        <taxon>rosids</taxon>
        <taxon>fabids</taxon>
        <taxon>Fabales</taxon>
        <taxon>Fabaceae</taxon>
        <taxon>Papilionoideae</taxon>
        <taxon>50 kb inversion clade</taxon>
        <taxon>NPAAA clade</taxon>
        <taxon>Hologalegina</taxon>
        <taxon>IRL clade</taxon>
        <taxon>Trifolieae</taxon>
        <taxon>Trifolium</taxon>
    </lineage>
</organism>
<dbReference type="PANTHER" id="PTHR13844">
    <property type="entry name" value="SWI/SNF-RELATED MATRIX-ASSOCIATED ACTIN-DEPENDENT REGULATOR OF CHROMATIN SUBFAMILY D"/>
    <property type="match status" value="1"/>
</dbReference>
<dbReference type="SUPFAM" id="SSF47592">
    <property type="entry name" value="SWIB/MDM2 domain"/>
    <property type="match status" value="1"/>
</dbReference>
<gene>
    <name evidence="2" type="ORF">TSUD_222970</name>
</gene>
<protein>
    <recommendedName>
        <fullName evidence="1">SWIB domain-containing protein</fullName>
    </recommendedName>
</protein>
<dbReference type="Gene3D" id="1.10.245.10">
    <property type="entry name" value="SWIB/MDM2 domain"/>
    <property type="match status" value="1"/>
</dbReference>
<dbReference type="Proteomes" id="UP000242715">
    <property type="component" value="Unassembled WGS sequence"/>
</dbReference>
<dbReference type="InterPro" id="IPR036885">
    <property type="entry name" value="SWIB_MDM2_dom_sf"/>
</dbReference>
<dbReference type="EMBL" id="DF973766">
    <property type="protein sequence ID" value="GAU39527.1"/>
    <property type="molecule type" value="Genomic_DNA"/>
</dbReference>
<reference evidence="3" key="1">
    <citation type="journal article" date="2017" name="Front. Plant Sci.">
        <title>Climate Clever Clovers: New Paradigm to Reduce the Environmental Footprint of Ruminants by Breeding Low Methanogenic Forages Utilizing Haplotype Variation.</title>
        <authorList>
            <person name="Kaur P."/>
            <person name="Appels R."/>
            <person name="Bayer P.E."/>
            <person name="Keeble-Gagnere G."/>
            <person name="Wang J."/>
            <person name="Hirakawa H."/>
            <person name="Shirasawa K."/>
            <person name="Vercoe P."/>
            <person name="Stefanova K."/>
            <person name="Durmic Z."/>
            <person name="Nichols P."/>
            <person name="Revell C."/>
            <person name="Isobe S.N."/>
            <person name="Edwards D."/>
            <person name="Erskine W."/>
        </authorList>
    </citation>
    <scope>NUCLEOTIDE SEQUENCE [LARGE SCALE GENOMIC DNA]</scope>
    <source>
        <strain evidence="3">cv. Daliak</strain>
    </source>
</reference>
<sequence>MAPSRVFGAFAGRALMAAAAKSATKKAAASAEASSKTAVKKTVKRTVSVKSTGGIQKVVPVTSELGSFIGSPEVSRTEAVKKVWDYIKLQNLQYFVLDAEQVRTLKPLHRWVMFELCYQYFVLDAVGNSAFIAVRPHPPNCGIWVAFIAASNTIIVLGVKGWI</sequence>
<keyword evidence="3" id="KW-1185">Reference proteome</keyword>
<name>A0A2Z6P9Q8_TRISU</name>
<dbReference type="SMART" id="SM00151">
    <property type="entry name" value="SWIB"/>
    <property type="match status" value="1"/>
</dbReference>